<keyword evidence="3" id="KW-1185">Reference proteome</keyword>
<feature type="region of interest" description="Disordered" evidence="1">
    <location>
        <begin position="96"/>
        <end position="116"/>
    </location>
</feature>
<dbReference type="EMBL" id="JARJCM010000011">
    <property type="protein sequence ID" value="KAJ7042834.1"/>
    <property type="molecule type" value="Genomic_DNA"/>
</dbReference>
<dbReference type="Proteomes" id="UP001218188">
    <property type="component" value="Unassembled WGS sequence"/>
</dbReference>
<comment type="caution">
    <text evidence="2">The sequence shown here is derived from an EMBL/GenBank/DDBJ whole genome shotgun (WGS) entry which is preliminary data.</text>
</comment>
<proteinExistence type="predicted"/>
<sequence>MRTAACVIQSKVHDAVRCARPAVLGGITKPREKSQGEAGGWIRTLFICIHLPSFPEIVIFDTNSGPGPAMAKYSSQEICKACPRPRCTLAHCSSFDTPAHDQRNQSKPRSVLVEAVTERSSARRRTSYSRGLSNTNGSPKRWVGKCGTEMLLLRVGSGIEATQIQRYSVWHDSAVEPHSTPQQFSSASFSRHRNLLVDRRSLNREVFEWFV</sequence>
<evidence type="ECO:0000313" key="2">
    <source>
        <dbReference type="EMBL" id="KAJ7042834.1"/>
    </source>
</evidence>
<evidence type="ECO:0000256" key="1">
    <source>
        <dbReference type="SAM" id="MobiDB-lite"/>
    </source>
</evidence>
<accession>A0AAD6XEZ5</accession>
<reference evidence="2" key="1">
    <citation type="submission" date="2023-03" db="EMBL/GenBank/DDBJ databases">
        <title>Massive genome expansion in bonnet fungi (Mycena s.s.) driven by repeated elements and novel gene families across ecological guilds.</title>
        <authorList>
            <consortium name="Lawrence Berkeley National Laboratory"/>
            <person name="Harder C.B."/>
            <person name="Miyauchi S."/>
            <person name="Viragh M."/>
            <person name="Kuo A."/>
            <person name="Thoen E."/>
            <person name="Andreopoulos B."/>
            <person name="Lu D."/>
            <person name="Skrede I."/>
            <person name="Drula E."/>
            <person name="Henrissat B."/>
            <person name="Morin E."/>
            <person name="Kohler A."/>
            <person name="Barry K."/>
            <person name="LaButti K."/>
            <person name="Morin E."/>
            <person name="Salamov A."/>
            <person name="Lipzen A."/>
            <person name="Mereny Z."/>
            <person name="Hegedus B."/>
            <person name="Baldrian P."/>
            <person name="Stursova M."/>
            <person name="Weitz H."/>
            <person name="Taylor A."/>
            <person name="Grigoriev I.V."/>
            <person name="Nagy L.G."/>
            <person name="Martin F."/>
            <person name="Kauserud H."/>
        </authorList>
    </citation>
    <scope>NUCLEOTIDE SEQUENCE</scope>
    <source>
        <strain evidence="2">CBHHK200</strain>
    </source>
</reference>
<gene>
    <name evidence="2" type="ORF">C8F04DRAFT_1175938</name>
</gene>
<name>A0AAD6XEZ5_9AGAR</name>
<protein>
    <submittedName>
        <fullName evidence="2">Uncharacterized protein</fullName>
    </submittedName>
</protein>
<evidence type="ECO:0000313" key="3">
    <source>
        <dbReference type="Proteomes" id="UP001218188"/>
    </source>
</evidence>
<dbReference type="AlphaFoldDB" id="A0AAD6XEZ5"/>
<organism evidence="2 3">
    <name type="scientific">Mycena alexandri</name>
    <dbReference type="NCBI Taxonomy" id="1745969"/>
    <lineage>
        <taxon>Eukaryota</taxon>
        <taxon>Fungi</taxon>
        <taxon>Dikarya</taxon>
        <taxon>Basidiomycota</taxon>
        <taxon>Agaricomycotina</taxon>
        <taxon>Agaricomycetes</taxon>
        <taxon>Agaricomycetidae</taxon>
        <taxon>Agaricales</taxon>
        <taxon>Marasmiineae</taxon>
        <taxon>Mycenaceae</taxon>
        <taxon>Mycena</taxon>
    </lineage>
</organism>